<evidence type="ECO:0000313" key="2">
    <source>
        <dbReference type="Proteomes" id="UP000532010"/>
    </source>
</evidence>
<accession>A0A7W4VKQ2</accession>
<dbReference type="AlphaFoldDB" id="A0A7W4VKQ2"/>
<dbReference type="Proteomes" id="UP000532010">
    <property type="component" value="Unassembled WGS sequence"/>
</dbReference>
<protein>
    <submittedName>
        <fullName evidence="1">Uncharacterized protein</fullName>
    </submittedName>
</protein>
<keyword evidence="2" id="KW-1185">Reference proteome</keyword>
<proteinExistence type="predicted"/>
<gene>
    <name evidence="1" type="ORF">FHR70_002027</name>
</gene>
<reference evidence="1 2" key="1">
    <citation type="submission" date="2020-08" db="EMBL/GenBank/DDBJ databases">
        <title>The Agave Microbiome: Exploring the role of microbial communities in plant adaptations to desert environments.</title>
        <authorList>
            <person name="Partida-Martinez L.P."/>
        </authorList>
    </citation>
    <scope>NUCLEOTIDE SEQUENCE [LARGE SCALE GENOMIC DNA]</scope>
    <source>
        <strain evidence="1 2">AT3.9</strain>
    </source>
</reference>
<sequence length="66" mass="7236">MNTFRKATAAKSVMFVVDYADARRAYLWVDDPGKASDPRAVGLIARAQQEQGTLPGGDIASIRRVR</sequence>
<dbReference type="RefSeq" id="WP_183449624.1">
    <property type="nucleotide sequence ID" value="NZ_JACHWB010000002.1"/>
</dbReference>
<dbReference type="EMBL" id="JACHWB010000002">
    <property type="protein sequence ID" value="MBB3018973.1"/>
    <property type="molecule type" value="Genomic_DNA"/>
</dbReference>
<organism evidence="1 2">
    <name type="scientific">Microvirga lupini</name>
    <dbReference type="NCBI Taxonomy" id="420324"/>
    <lineage>
        <taxon>Bacteria</taxon>
        <taxon>Pseudomonadati</taxon>
        <taxon>Pseudomonadota</taxon>
        <taxon>Alphaproteobacteria</taxon>
        <taxon>Hyphomicrobiales</taxon>
        <taxon>Methylobacteriaceae</taxon>
        <taxon>Microvirga</taxon>
    </lineage>
</organism>
<name>A0A7W4VKQ2_9HYPH</name>
<evidence type="ECO:0000313" key="1">
    <source>
        <dbReference type="EMBL" id="MBB3018973.1"/>
    </source>
</evidence>
<comment type="caution">
    <text evidence="1">The sequence shown here is derived from an EMBL/GenBank/DDBJ whole genome shotgun (WGS) entry which is preliminary data.</text>
</comment>